<dbReference type="EnsemblPlants" id="KQL27264">
    <property type="protein sequence ID" value="KQL27264"/>
    <property type="gene ID" value="SETIT_031791mg"/>
</dbReference>
<accession>K3ZYV9</accession>
<evidence type="ECO:0000256" key="1">
    <source>
        <dbReference type="SAM" id="MobiDB-lite"/>
    </source>
</evidence>
<proteinExistence type="predicted"/>
<reference evidence="2" key="2">
    <citation type="submission" date="2018-08" db="UniProtKB">
        <authorList>
            <consortium name="EnsemblPlants"/>
        </authorList>
    </citation>
    <scope>IDENTIFICATION</scope>
    <source>
        <strain evidence="2">Yugu1</strain>
    </source>
</reference>
<dbReference type="EMBL" id="AGNK02001378">
    <property type="status" value="NOT_ANNOTATED_CDS"/>
    <property type="molecule type" value="Genomic_DNA"/>
</dbReference>
<dbReference type="InParanoid" id="K3ZYV9"/>
<protein>
    <submittedName>
        <fullName evidence="2">Uncharacterized protein</fullName>
    </submittedName>
</protein>
<evidence type="ECO:0000313" key="2">
    <source>
        <dbReference type="EnsemblPlants" id="KQL27264"/>
    </source>
</evidence>
<feature type="region of interest" description="Disordered" evidence="1">
    <location>
        <begin position="33"/>
        <end position="61"/>
    </location>
</feature>
<name>K3ZYV9_SETIT</name>
<evidence type="ECO:0000313" key="3">
    <source>
        <dbReference type="Proteomes" id="UP000004995"/>
    </source>
</evidence>
<keyword evidence="3" id="KW-1185">Reference proteome</keyword>
<dbReference type="AlphaFoldDB" id="K3ZYV9"/>
<organism evidence="2 3">
    <name type="scientific">Setaria italica</name>
    <name type="common">Foxtail millet</name>
    <name type="synonym">Panicum italicum</name>
    <dbReference type="NCBI Taxonomy" id="4555"/>
    <lineage>
        <taxon>Eukaryota</taxon>
        <taxon>Viridiplantae</taxon>
        <taxon>Streptophyta</taxon>
        <taxon>Embryophyta</taxon>
        <taxon>Tracheophyta</taxon>
        <taxon>Spermatophyta</taxon>
        <taxon>Magnoliopsida</taxon>
        <taxon>Liliopsida</taxon>
        <taxon>Poales</taxon>
        <taxon>Poaceae</taxon>
        <taxon>PACMAD clade</taxon>
        <taxon>Panicoideae</taxon>
        <taxon>Panicodae</taxon>
        <taxon>Paniceae</taxon>
        <taxon>Cenchrinae</taxon>
        <taxon>Setaria</taxon>
    </lineage>
</organism>
<sequence length="61" mass="5935">MPSNSSSSQRSSARVGFEGVGAAGLGFGAEVIVTGGEGEEVEREMGGGGERSTPSSPSSSS</sequence>
<feature type="compositionally biased region" description="Low complexity" evidence="1">
    <location>
        <begin position="52"/>
        <end position="61"/>
    </location>
</feature>
<reference evidence="3" key="1">
    <citation type="journal article" date="2012" name="Nat. Biotechnol.">
        <title>Reference genome sequence of the model plant Setaria.</title>
        <authorList>
            <person name="Bennetzen J.L."/>
            <person name="Schmutz J."/>
            <person name="Wang H."/>
            <person name="Percifield R."/>
            <person name="Hawkins J."/>
            <person name="Pontaroli A.C."/>
            <person name="Estep M."/>
            <person name="Feng L."/>
            <person name="Vaughn J.N."/>
            <person name="Grimwood J."/>
            <person name="Jenkins J."/>
            <person name="Barry K."/>
            <person name="Lindquist E."/>
            <person name="Hellsten U."/>
            <person name="Deshpande S."/>
            <person name="Wang X."/>
            <person name="Wu X."/>
            <person name="Mitros T."/>
            <person name="Triplett J."/>
            <person name="Yang X."/>
            <person name="Ye C.Y."/>
            <person name="Mauro-Herrera M."/>
            <person name="Wang L."/>
            <person name="Li P."/>
            <person name="Sharma M."/>
            <person name="Sharma R."/>
            <person name="Ronald P.C."/>
            <person name="Panaud O."/>
            <person name="Kellogg E.A."/>
            <person name="Brutnell T.P."/>
            <person name="Doust A.N."/>
            <person name="Tuskan G.A."/>
            <person name="Rokhsar D."/>
            <person name="Devos K.M."/>
        </authorList>
    </citation>
    <scope>NUCLEOTIDE SEQUENCE [LARGE SCALE GENOMIC DNA]</scope>
    <source>
        <strain evidence="3">cv. Yugu1</strain>
    </source>
</reference>
<dbReference type="Proteomes" id="UP000004995">
    <property type="component" value="Unassembled WGS sequence"/>
</dbReference>
<dbReference type="Gramene" id="KQL27264">
    <property type="protein sequence ID" value="KQL27264"/>
    <property type="gene ID" value="SETIT_031791mg"/>
</dbReference>
<dbReference type="HOGENOM" id="CLU_2926997_0_0_1"/>